<sequence length="118" mass="13694">SSRREYYGFILYLSTFVSYVTFLLWAFLPEQILQDLGITYYPTRYWALAVPIWILGLIPFTILMFIGTNLFNTPPLSSPRTLTDRYASMMRARNLGKIINEESIPDLQDVPISMVNQC</sequence>
<dbReference type="AlphaFoldDB" id="A0A4V1IQU6"/>
<evidence type="ECO:0000256" key="4">
    <source>
        <dbReference type="ARBA" id="ARBA00022692"/>
    </source>
</evidence>
<evidence type="ECO:0000256" key="3">
    <source>
        <dbReference type="ARBA" id="ARBA00022502"/>
    </source>
</evidence>
<dbReference type="GO" id="GO:0016020">
    <property type="term" value="C:membrane"/>
    <property type="evidence" value="ECO:0007669"/>
    <property type="project" value="UniProtKB-SubCell"/>
</dbReference>
<dbReference type="PANTHER" id="PTHR46346:SF1">
    <property type="entry name" value="PHOSPHATIDYLINOSITOL N-ACETYLGLUCOSAMINYLTRANSFERASE SUBUNIT P"/>
    <property type="match status" value="1"/>
</dbReference>
<protein>
    <submittedName>
        <fullName evidence="9">PIG-P</fullName>
    </submittedName>
</protein>
<feature type="transmembrane region" description="Helical" evidence="7">
    <location>
        <begin position="48"/>
        <end position="71"/>
    </location>
</feature>
<accession>A0A4V1IQU6</accession>
<keyword evidence="5 7" id="KW-1133">Transmembrane helix</keyword>
<dbReference type="GO" id="GO:0005783">
    <property type="term" value="C:endoplasmic reticulum"/>
    <property type="evidence" value="ECO:0007669"/>
    <property type="project" value="TreeGrafter"/>
</dbReference>
<dbReference type="InterPro" id="IPR052263">
    <property type="entry name" value="GPI_Anchor_Biosynth"/>
</dbReference>
<evidence type="ECO:0000256" key="7">
    <source>
        <dbReference type="SAM" id="Phobius"/>
    </source>
</evidence>
<feature type="domain" description="PIG-P" evidence="8">
    <location>
        <begin position="4"/>
        <end position="117"/>
    </location>
</feature>
<dbReference type="UniPathway" id="UPA00196"/>
<gene>
    <name evidence="9" type="ORF">BDK51DRAFT_11547</name>
</gene>
<feature type="non-terminal residue" evidence="9">
    <location>
        <position position="1"/>
    </location>
</feature>
<evidence type="ECO:0000259" key="8">
    <source>
        <dbReference type="Pfam" id="PF08510"/>
    </source>
</evidence>
<evidence type="ECO:0000256" key="2">
    <source>
        <dbReference type="ARBA" id="ARBA00004687"/>
    </source>
</evidence>
<feature type="non-terminal residue" evidence="9">
    <location>
        <position position="118"/>
    </location>
</feature>
<dbReference type="EMBL" id="KZ997159">
    <property type="protein sequence ID" value="RKO87787.1"/>
    <property type="molecule type" value="Genomic_DNA"/>
</dbReference>
<dbReference type="InterPro" id="IPR016542">
    <property type="entry name" value="PIG-P_GPI19"/>
</dbReference>
<evidence type="ECO:0000256" key="5">
    <source>
        <dbReference type="ARBA" id="ARBA00022989"/>
    </source>
</evidence>
<dbReference type="Pfam" id="PF08510">
    <property type="entry name" value="PIG-P"/>
    <property type="match status" value="1"/>
</dbReference>
<proteinExistence type="predicted"/>
<keyword evidence="10" id="KW-1185">Reference proteome</keyword>
<evidence type="ECO:0000313" key="9">
    <source>
        <dbReference type="EMBL" id="RKO87787.1"/>
    </source>
</evidence>
<dbReference type="OrthoDB" id="690928at2759"/>
<dbReference type="PANTHER" id="PTHR46346">
    <property type="entry name" value="PHOSPHATIDYLINOSITOL N-ACETYLGLUCOSAMINYLTRANSFERASE SUBUNIT P"/>
    <property type="match status" value="1"/>
</dbReference>
<name>A0A4V1IQU6_9FUNG</name>
<comment type="subcellular location">
    <subcellularLocation>
        <location evidence="1">Membrane</location>
        <topology evidence="1">Multi-pass membrane protein</topology>
    </subcellularLocation>
</comment>
<keyword evidence="6 7" id="KW-0472">Membrane</keyword>
<dbReference type="InterPro" id="IPR013717">
    <property type="entry name" value="PIG-P"/>
</dbReference>
<dbReference type="GO" id="GO:0006506">
    <property type="term" value="P:GPI anchor biosynthetic process"/>
    <property type="evidence" value="ECO:0007669"/>
    <property type="project" value="UniProtKB-UniPathway"/>
</dbReference>
<keyword evidence="3" id="KW-0337">GPI-anchor biosynthesis</keyword>
<evidence type="ECO:0000256" key="1">
    <source>
        <dbReference type="ARBA" id="ARBA00004141"/>
    </source>
</evidence>
<comment type="pathway">
    <text evidence="2">Glycolipid biosynthesis; glycosylphosphatidylinositol-anchor biosynthesis.</text>
</comment>
<evidence type="ECO:0000313" key="10">
    <source>
        <dbReference type="Proteomes" id="UP000269721"/>
    </source>
</evidence>
<evidence type="ECO:0000256" key="6">
    <source>
        <dbReference type="ARBA" id="ARBA00023136"/>
    </source>
</evidence>
<feature type="transmembrane region" description="Helical" evidence="7">
    <location>
        <begin position="7"/>
        <end position="28"/>
    </location>
</feature>
<organism evidence="9 10">
    <name type="scientific">Blyttiomyces helicus</name>
    <dbReference type="NCBI Taxonomy" id="388810"/>
    <lineage>
        <taxon>Eukaryota</taxon>
        <taxon>Fungi</taxon>
        <taxon>Fungi incertae sedis</taxon>
        <taxon>Chytridiomycota</taxon>
        <taxon>Chytridiomycota incertae sedis</taxon>
        <taxon>Chytridiomycetes</taxon>
        <taxon>Chytridiomycetes incertae sedis</taxon>
        <taxon>Blyttiomyces</taxon>
    </lineage>
</organism>
<dbReference type="GO" id="GO:0017176">
    <property type="term" value="F:phosphatidylinositol N-acetylglucosaminyltransferase activity"/>
    <property type="evidence" value="ECO:0007669"/>
    <property type="project" value="InterPro"/>
</dbReference>
<dbReference type="PIRSF" id="PIRSF008765">
    <property type="entry name" value="PIG-P_GPI19"/>
    <property type="match status" value="1"/>
</dbReference>
<reference evidence="10" key="1">
    <citation type="journal article" date="2018" name="Nat. Microbiol.">
        <title>Leveraging single-cell genomics to expand the fungal tree of life.</title>
        <authorList>
            <person name="Ahrendt S.R."/>
            <person name="Quandt C.A."/>
            <person name="Ciobanu D."/>
            <person name="Clum A."/>
            <person name="Salamov A."/>
            <person name="Andreopoulos B."/>
            <person name="Cheng J.F."/>
            <person name="Woyke T."/>
            <person name="Pelin A."/>
            <person name="Henrissat B."/>
            <person name="Reynolds N.K."/>
            <person name="Benny G.L."/>
            <person name="Smith M.E."/>
            <person name="James T.Y."/>
            <person name="Grigoriev I.V."/>
        </authorList>
    </citation>
    <scope>NUCLEOTIDE SEQUENCE [LARGE SCALE GENOMIC DNA]</scope>
</reference>
<keyword evidence="4 7" id="KW-0812">Transmembrane</keyword>
<dbReference type="Proteomes" id="UP000269721">
    <property type="component" value="Unassembled WGS sequence"/>
</dbReference>